<evidence type="ECO:0000313" key="4">
    <source>
        <dbReference type="Proteomes" id="UP000694844"/>
    </source>
</evidence>
<organism evidence="4 5">
    <name type="scientific">Crassostrea virginica</name>
    <name type="common">Eastern oyster</name>
    <dbReference type="NCBI Taxonomy" id="6565"/>
    <lineage>
        <taxon>Eukaryota</taxon>
        <taxon>Metazoa</taxon>
        <taxon>Spiralia</taxon>
        <taxon>Lophotrochozoa</taxon>
        <taxon>Mollusca</taxon>
        <taxon>Bivalvia</taxon>
        <taxon>Autobranchia</taxon>
        <taxon>Pteriomorphia</taxon>
        <taxon>Ostreida</taxon>
        <taxon>Ostreoidea</taxon>
        <taxon>Ostreidae</taxon>
        <taxon>Crassostrea</taxon>
    </lineage>
</organism>
<dbReference type="InterPro" id="IPR002049">
    <property type="entry name" value="LE_dom"/>
</dbReference>
<dbReference type="GeneID" id="111114374"/>
<keyword evidence="2" id="KW-0472">Membrane</keyword>
<evidence type="ECO:0000256" key="1">
    <source>
        <dbReference type="ARBA" id="ARBA00022536"/>
    </source>
</evidence>
<dbReference type="AlphaFoldDB" id="A0A8B8BYJ1"/>
<evidence type="ECO:0000313" key="5">
    <source>
        <dbReference type="RefSeq" id="XP_022308375.1"/>
    </source>
</evidence>
<keyword evidence="2" id="KW-0812">Transmembrane</keyword>
<dbReference type="PANTHER" id="PTHR24043">
    <property type="entry name" value="SCAVENGER RECEPTOR CLASS F"/>
    <property type="match status" value="1"/>
</dbReference>
<gene>
    <name evidence="5" type="primary">LOC111114374</name>
</gene>
<feature type="domain" description="Laminin EGF-like" evidence="3">
    <location>
        <begin position="3"/>
        <end position="43"/>
    </location>
</feature>
<dbReference type="Proteomes" id="UP000694844">
    <property type="component" value="Chromosome 9"/>
</dbReference>
<proteinExistence type="predicted"/>
<dbReference type="Gene3D" id="2.170.300.10">
    <property type="entry name" value="Tie2 ligand-binding domain superfamily"/>
    <property type="match status" value="1"/>
</dbReference>
<sequence>MSRGDVCNNVTGHCPHGCKPNWNGKKCDVCKDGFYDANCSTKCGQCEENEVCDKTYGYCLRGCKQNYQPPFCTECDLGFYGEECKQTCEYCNKTSPRCRQKDGYCFHGCENNLNLPKCTVNVTDMSKGNVEAKSNNEEGVASDLKFYVPIVSLAVFLAIAVGVVIYQRCHLPGTPPQTIPAESTNQQKQTTSTPTYVNLTLTEDNSEYMSLDAVE</sequence>
<reference evidence="5" key="1">
    <citation type="submission" date="2025-08" db="UniProtKB">
        <authorList>
            <consortium name="RefSeq"/>
        </authorList>
    </citation>
    <scope>IDENTIFICATION</scope>
    <source>
        <tissue evidence="5">Whole sample</tissue>
    </source>
</reference>
<dbReference type="OrthoDB" id="6043889at2759"/>
<keyword evidence="2" id="KW-1133">Transmembrane helix</keyword>
<keyword evidence="4" id="KW-1185">Reference proteome</keyword>
<dbReference type="InterPro" id="IPR042635">
    <property type="entry name" value="MEGF10/SREC1/2-like"/>
</dbReference>
<accession>A0A8B8BYJ1</accession>
<evidence type="ECO:0000256" key="2">
    <source>
        <dbReference type="SAM" id="Phobius"/>
    </source>
</evidence>
<protein>
    <submittedName>
        <fullName evidence="5">Cell death abnormality protein 1-like</fullName>
    </submittedName>
</protein>
<dbReference type="GO" id="GO:0005044">
    <property type="term" value="F:scavenger receptor activity"/>
    <property type="evidence" value="ECO:0007669"/>
    <property type="project" value="InterPro"/>
</dbReference>
<dbReference type="RefSeq" id="XP_022308375.1">
    <property type="nucleotide sequence ID" value="XM_022452667.1"/>
</dbReference>
<evidence type="ECO:0000259" key="3">
    <source>
        <dbReference type="Pfam" id="PF00053"/>
    </source>
</evidence>
<name>A0A8B8BYJ1_CRAVI</name>
<dbReference type="CDD" id="cd00055">
    <property type="entry name" value="EGF_Lam"/>
    <property type="match status" value="1"/>
</dbReference>
<dbReference type="Pfam" id="PF00053">
    <property type="entry name" value="EGF_laminin"/>
    <property type="match status" value="1"/>
</dbReference>
<keyword evidence="1" id="KW-0245">EGF-like domain</keyword>
<dbReference type="PANTHER" id="PTHR24043:SF8">
    <property type="entry name" value="EGF-LIKE DOMAIN-CONTAINING PROTEIN"/>
    <property type="match status" value="1"/>
</dbReference>
<dbReference type="KEGG" id="cvn:111114374"/>
<feature type="transmembrane region" description="Helical" evidence="2">
    <location>
        <begin position="146"/>
        <end position="166"/>
    </location>
</feature>